<protein>
    <submittedName>
        <fullName evidence="2">Uncharacterized protein</fullName>
    </submittedName>
</protein>
<evidence type="ECO:0000313" key="2">
    <source>
        <dbReference type="EMBL" id="KFH61888.1"/>
    </source>
</evidence>
<dbReference type="SUPFAM" id="SSF52047">
    <property type="entry name" value="RNI-like"/>
    <property type="match status" value="1"/>
</dbReference>
<keyword evidence="3" id="KW-1185">Reference proteome</keyword>
<evidence type="ECO:0000313" key="3">
    <source>
        <dbReference type="Proteomes" id="UP000243308"/>
    </source>
</evidence>
<name>A0A086TIW1_9FUNG</name>
<dbReference type="OrthoDB" id="2330886at2759"/>
<sequence length="771" mass="88943">MALVVTSVVHHNQRSTSDAPDPQDILGKFGLELTWSASMNLVSRCLESGAKMTTDYSKHFTFLQAFLWDQTDYDGFLHLKDVNNDASTTLDASVHPALTALCFPPPIYIVERIANLLLNYNYEHVVQIDLHIKDTAQYLPLADKMVQLKTIELARERGELRQDDLSAFLNFLRIHHATFPYKRRLLIDFNFNWTQRQTSNTPESRQSAREYQQDMVDIYKKLGRIYTLEATDLVDFYTLWEDIDLVHLEEMMERNEDRWRHGEKQEDQATFFKRCNNLRSLELATKIPNTFSWAVDQGTRSRQYLPELRHIDVGYYGFPRDAVRILSDATAAFAPSLRTVTVECGDLDRGVEAPDIFSGKVLDNWNLPWLTDLRIEIPRLHGLRIGSLDQCSMLRSLILQFGIGKPCQELDAKNPVELFPKWTLPRLTELKLDYTPALLFNFDSLETMSSLREIRFYAHEDSEFSSYVDRIPRLSAHVTPLRDPESELVSEPLVDNEKMAFSSGQGRWLGGWRLPLLESLILQGPCSFVFCFDWLKGCPRLNHLDLYCSDLPQRLPLSWAAPCAMTLVPKTEPTRILWVDGYDPTPPQMYQPLGPFSGNAEDPMLLDSHLESLKLHGDWVMSEQDFVRVLTHYAPNLKDLDMERIHEEIDSYWKAHQFAHLILEADRVRRETVGLGAPNKEEEVEEQEPIPDHMDYPPRRTNLTMVMASYAIHDSTVGDLGMVRISDNRLIEKYTSAGLRVYKFLSRHFVNTVNYDFIEGGPDEEDEVANL</sequence>
<gene>
    <name evidence="2" type="ORF">MVEG_12222</name>
</gene>
<proteinExistence type="predicted"/>
<reference evidence="2 3" key="1">
    <citation type="submission" date="2011-02" db="EMBL/GenBank/DDBJ databases">
        <title>The Genome Sequence of Mortierella verticillata NRRL 6337.</title>
        <authorList>
            <consortium name="The Broad Institute Genome Sequencing Platform"/>
            <person name="Russ C."/>
            <person name="Cuomo C."/>
            <person name="Burger G."/>
            <person name="Gray M.W."/>
            <person name="Holland P.W.H."/>
            <person name="King N."/>
            <person name="Lang F.B.F."/>
            <person name="Roger A.J."/>
            <person name="Ruiz-Trillo I."/>
            <person name="Young S.K."/>
            <person name="Zeng Q."/>
            <person name="Gargeya S."/>
            <person name="Alvarado L."/>
            <person name="Berlin A."/>
            <person name="Chapman S.B."/>
            <person name="Chen Z."/>
            <person name="Freedman E."/>
            <person name="Gellesch M."/>
            <person name="Goldberg J."/>
            <person name="Griggs A."/>
            <person name="Gujja S."/>
            <person name="Heilman E."/>
            <person name="Heiman D."/>
            <person name="Howarth C."/>
            <person name="Mehta T."/>
            <person name="Neiman D."/>
            <person name="Pearson M."/>
            <person name="Roberts A."/>
            <person name="Saif S."/>
            <person name="Shea T."/>
            <person name="Shenoy N."/>
            <person name="Sisk P."/>
            <person name="Stolte C."/>
            <person name="Sykes S."/>
            <person name="White J."/>
            <person name="Yandava C."/>
            <person name="Haas B."/>
            <person name="Nusbaum C."/>
            <person name="Birren B."/>
        </authorList>
    </citation>
    <scope>NUCLEOTIDE SEQUENCE [LARGE SCALE GENOMIC DNA]</scope>
    <source>
        <strain evidence="2 3">NRRL 6337</strain>
    </source>
</reference>
<feature type="region of interest" description="Disordered" evidence="1">
    <location>
        <begin position="674"/>
        <end position="698"/>
    </location>
</feature>
<dbReference type="InterPro" id="IPR032675">
    <property type="entry name" value="LRR_dom_sf"/>
</dbReference>
<organism evidence="2 3">
    <name type="scientific">Podila verticillata NRRL 6337</name>
    <dbReference type="NCBI Taxonomy" id="1069443"/>
    <lineage>
        <taxon>Eukaryota</taxon>
        <taxon>Fungi</taxon>
        <taxon>Fungi incertae sedis</taxon>
        <taxon>Mucoromycota</taxon>
        <taxon>Mortierellomycotina</taxon>
        <taxon>Mortierellomycetes</taxon>
        <taxon>Mortierellales</taxon>
        <taxon>Mortierellaceae</taxon>
        <taxon>Podila</taxon>
    </lineage>
</organism>
<dbReference type="Gene3D" id="3.80.10.10">
    <property type="entry name" value="Ribonuclease Inhibitor"/>
    <property type="match status" value="1"/>
</dbReference>
<dbReference type="Proteomes" id="UP000243308">
    <property type="component" value="Unassembled WGS sequence"/>
</dbReference>
<dbReference type="AlphaFoldDB" id="A0A086TIW1"/>
<accession>A0A086TIW1</accession>
<evidence type="ECO:0000256" key="1">
    <source>
        <dbReference type="SAM" id="MobiDB-lite"/>
    </source>
</evidence>
<dbReference type="EMBL" id="KN042435">
    <property type="protein sequence ID" value="KFH61888.1"/>
    <property type="molecule type" value="Genomic_DNA"/>
</dbReference>